<proteinExistence type="predicted"/>
<evidence type="ECO:0000256" key="1">
    <source>
        <dbReference type="SAM" id="MobiDB-lite"/>
    </source>
</evidence>
<feature type="compositionally biased region" description="Polar residues" evidence="1">
    <location>
        <begin position="42"/>
        <end position="63"/>
    </location>
</feature>
<dbReference type="AlphaFoldDB" id="A0A0S4VT55"/>
<dbReference type="EMBL" id="LN899825">
    <property type="protein sequence ID" value="CUV37225.1"/>
    <property type="molecule type" value="Genomic_DNA"/>
</dbReference>
<protein>
    <submittedName>
        <fullName evidence="2">Uncharacterized protein</fullName>
    </submittedName>
</protein>
<gene>
    <name evidence="2" type="ORF">TD1301_v1_2920002</name>
</gene>
<organism evidence="2">
    <name type="scientific">Ralstonia solanacearum</name>
    <name type="common">Pseudomonas solanacearum</name>
    <dbReference type="NCBI Taxonomy" id="305"/>
    <lineage>
        <taxon>Bacteria</taxon>
        <taxon>Pseudomonadati</taxon>
        <taxon>Pseudomonadota</taxon>
        <taxon>Betaproteobacteria</taxon>
        <taxon>Burkholderiales</taxon>
        <taxon>Burkholderiaceae</taxon>
        <taxon>Ralstonia</taxon>
        <taxon>Ralstonia solanacearum species complex</taxon>
    </lineage>
</organism>
<sequence length="63" mass="6488">MDDAPSTADECPGLIAPGVASQTRYTADNVPAHDEFGVESGRNGSSNASDNAQHLSSPLPTLF</sequence>
<reference evidence="2" key="1">
    <citation type="submission" date="2015-10" db="EMBL/GenBank/DDBJ databases">
        <authorList>
            <person name="Gilbert D.G."/>
        </authorList>
    </citation>
    <scope>NUCLEOTIDE SEQUENCE</scope>
    <source>
        <strain evidence="2">Phyl III-seqv23</strain>
    </source>
</reference>
<evidence type="ECO:0000313" key="2">
    <source>
        <dbReference type="EMBL" id="CUV37225.1"/>
    </source>
</evidence>
<accession>A0A0S4VT55</accession>
<name>A0A0S4VT55_RALSL</name>
<feature type="region of interest" description="Disordered" evidence="1">
    <location>
        <begin position="25"/>
        <end position="63"/>
    </location>
</feature>